<evidence type="ECO:0000256" key="7">
    <source>
        <dbReference type="ARBA" id="ARBA00049127"/>
    </source>
</evidence>
<dbReference type="SUPFAM" id="SSF50621">
    <property type="entry name" value="Alanine racemase C-terminal domain-like"/>
    <property type="match status" value="1"/>
</dbReference>
<dbReference type="InterPro" id="IPR029066">
    <property type="entry name" value="PLP-binding_barrel"/>
</dbReference>
<name>X7EEI1_9RHOB</name>
<evidence type="ECO:0000256" key="8">
    <source>
        <dbReference type="PIRSR" id="PIRSR600183-50"/>
    </source>
</evidence>
<dbReference type="PANTHER" id="PTHR11482:SF6">
    <property type="entry name" value="ORNITHINE DECARBOXYLASE 1-RELATED"/>
    <property type="match status" value="1"/>
</dbReference>
<dbReference type="PRINTS" id="PR01182">
    <property type="entry name" value="ORNDCRBXLASE"/>
</dbReference>
<dbReference type="EMBL" id="JALZ01000010">
    <property type="protein sequence ID" value="ETX14484.1"/>
    <property type="molecule type" value="Genomic_DNA"/>
</dbReference>
<dbReference type="PRINTS" id="PR01179">
    <property type="entry name" value="ODADCRBXLASE"/>
</dbReference>
<feature type="active site" description="Proton donor" evidence="8">
    <location>
        <position position="322"/>
    </location>
</feature>
<dbReference type="EC" id="4.1.1.17" evidence="6"/>
<organism evidence="10 11">
    <name type="scientific">Roseivivax halodurans JCM 10272</name>
    <dbReference type="NCBI Taxonomy" id="1449350"/>
    <lineage>
        <taxon>Bacteria</taxon>
        <taxon>Pseudomonadati</taxon>
        <taxon>Pseudomonadota</taxon>
        <taxon>Alphaproteobacteria</taxon>
        <taxon>Rhodobacterales</taxon>
        <taxon>Roseobacteraceae</taxon>
        <taxon>Roseivivax</taxon>
    </lineage>
</organism>
<evidence type="ECO:0000256" key="4">
    <source>
        <dbReference type="ARBA" id="ARBA00023239"/>
    </source>
</evidence>
<dbReference type="Gene3D" id="2.40.37.10">
    <property type="entry name" value="Lyase, Ornithine Decarboxylase, Chain A, domain 1"/>
    <property type="match status" value="1"/>
</dbReference>
<evidence type="ECO:0000256" key="1">
    <source>
        <dbReference type="ARBA" id="ARBA00001933"/>
    </source>
</evidence>
<evidence type="ECO:0000259" key="9">
    <source>
        <dbReference type="Pfam" id="PF02784"/>
    </source>
</evidence>
<dbReference type="SUPFAM" id="SSF51419">
    <property type="entry name" value="PLP-binding barrel"/>
    <property type="match status" value="1"/>
</dbReference>
<dbReference type="STRING" id="1449350.OCH239_02660"/>
<keyword evidence="3 8" id="KW-0663">Pyridoxal phosphate</keyword>
<accession>X7EEI1</accession>
<evidence type="ECO:0000313" key="10">
    <source>
        <dbReference type="EMBL" id="ETX14484.1"/>
    </source>
</evidence>
<keyword evidence="11" id="KW-1185">Reference proteome</keyword>
<comment type="pathway">
    <text evidence="5">Amine and polyamine biosynthesis; putrescine biosynthesis via L-ornithine pathway; putrescine from L-ornithine: step 1/1.</text>
</comment>
<gene>
    <name evidence="10" type="ORF">OCH239_02660</name>
</gene>
<comment type="catalytic activity">
    <reaction evidence="7">
        <text>L-ornithine + H(+) = putrescine + CO2</text>
        <dbReference type="Rhea" id="RHEA:22964"/>
        <dbReference type="ChEBI" id="CHEBI:15378"/>
        <dbReference type="ChEBI" id="CHEBI:16526"/>
        <dbReference type="ChEBI" id="CHEBI:46911"/>
        <dbReference type="ChEBI" id="CHEBI:326268"/>
        <dbReference type="EC" id="4.1.1.17"/>
    </reaction>
</comment>
<dbReference type="GO" id="GO:0033387">
    <property type="term" value="P:putrescine biosynthetic process from arginine, via ornithine"/>
    <property type="evidence" value="ECO:0007669"/>
    <property type="project" value="TreeGrafter"/>
</dbReference>
<dbReference type="Pfam" id="PF02784">
    <property type="entry name" value="Orn_Arg_deC_N"/>
    <property type="match status" value="1"/>
</dbReference>
<sequence length="374" mass="39370">MTTQRPVATDPVAHLVRHRPDAPVFFFRPGTLAATARLFAGGFPGQVTYAIKANPAPEILATLAASGIAAFDVASPQEMRAVRTVCPRAVLHYNNPVRSTGEIAEARRLGVRSWSVDRVSELEKLGPLDETHEVSVRLRLPVAGAAYDFGAKFGADPELAAELLARVAAMGAVPSMTFHPGTQCPDGAAWARYIHAAAEVAERAGVRLARLNVGGGFPAHRDSAAPDLGAIFAAIREAAEQAFDTQPVLLCEPGRAMVADAVTLAVRVKAVDDGAITLNDGVYGAFGEWRDLPAMSRVSVVAPDGTPRTGDASARIVFGPTCDSLDRLPHPLELPADLAEDDYVLIEGMGAYGAALVTGFNGYGTREVVTLGID</sequence>
<feature type="modified residue" description="N6-(pyridoxal phosphate)lysine" evidence="8">
    <location>
        <position position="52"/>
    </location>
</feature>
<dbReference type="InterPro" id="IPR022653">
    <property type="entry name" value="De-COase2_pyr-phos_BS"/>
</dbReference>
<dbReference type="PATRIC" id="fig|1449350.3.peg.2284"/>
<keyword evidence="4" id="KW-0456">Lyase</keyword>
<reference evidence="10 11" key="1">
    <citation type="submission" date="2014-01" db="EMBL/GenBank/DDBJ databases">
        <title>Roseivivax halodurans JCM 10272 Genome Sequencing.</title>
        <authorList>
            <person name="Lai Q."/>
            <person name="Li G."/>
            <person name="Shao Z."/>
        </authorList>
    </citation>
    <scope>NUCLEOTIDE SEQUENCE [LARGE SCALE GENOMIC DNA]</scope>
    <source>
        <strain evidence="10 11">JCM 10272</strain>
    </source>
</reference>
<dbReference type="Proteomes" id="UP000022447">
    <property type="component" value="Unassembled WGS sequence"/>
</dbReference>
<evidence type="ECO:0000256" key="2">
    <source>
        <dbReference type="ARBA" id="ARBA00008872"/>
    </source>
</evidence>
<dbReference type="GO" id="GO:0005737">
    <property type="term" value="C:cytoplasm"/>
    <property type="evidence" value="ECO:0007669"/>
    <property type="project" value="TreeGrafter"/>
</dbReference>
<dbReference type="PANTHER" id="PTHR11482">
    <property type="entry name" value="ARGININE/DIAMINOPIMELATE/ORNITHINE DECARBOXYLASE"/>
    <property type="match status" value="1"/>
</dbReference>
<dbReference type="PROSITE" id="PS00878">
    <property type="entry name" value="ODR_DC_2_1"/>
    <property type="match status" value="1"/>
</dbReference>
<evidence type="ECO:0000256" key="6">
    <source>
        <dbReference type="ARBA" id="ARBA00034138"/>
    </source>
</evidence>
<dbReference type="eggNOG" id="COG0019">
    <property type="taxonomic scope" value="Bacteria"/>
</dbReference>
<evidence type="ECO:0000313" key="11">
    <source>
        <dbReference type="Proteomes" id="UP000022447"/>
    </source>
</evidence>
<comment type="caution">
    <text evidence="10">The sequence shown here is derived from an EMBL/GenBank/DDBJ whole genome shotgun (WGS) entry which is preliminary data.</text>
</comment>
<evidence type="ECO:0000256" key="3">
    <source>
        <dbReference type="ARBA" id="ARBA00022898"/>
    </source>
</evidence>
<feature type="domain" description="Orn/DAP/Arg decarboxylase 2 N-terminal" evidence="9">
    <location>
        <begin position="43"/>
        <end position="259"/>
    </location>
</feature>
<comment type="cofactor">
    <cofactor evidence="1 8">
        <name>pyridoxal 5'-phosphate</name>
        <dbReference type="ChEBI" id="CHEBI:597326"/>
    </cofactor>
</comment>
<dbReference type="OrthoDB" id="9802147at2"/>
<dbReference type="InterPro" id="IPR022644">
    <property type="entry name" value="De-COase2_N"/>
</dbReference>
<protein>
    <recommendedName>
        <fullName evidence="6">ornithine decarboxylase</fullName>
        <ecNumber evidence="6">4.1.1.17</ecNumber>
    </recommendedName>
</protein>
<dbReference type="Gene3D" id="3.20.20.10">
    <property type="entry name" value="Alanine racemase"/>
    <property type="match status" value="1"/>
</dbReference>
<dbReference type="AlphaFoldDB" id="X7EEI1"/>
<comment type="similarity">
    <text evidence="2">Belongs to the Orn/Lys/Arg decarboxylase class-II family.</text>
</comment>
<dbReference type="RefSeq" id="WP_037262411.1">
    <property type="nucleotide sequence ID" value="NZ_JALZ01000010.1"/>
</dbReference>
<dbReference type="GO" id="GO:0004586">
    <property type="term" value="F:ornithine decarboxylase activity"/>
    <property type="evidence" value="ECO:0007669"/>
    <property type="project" value="UniProtKB-EC"/>
</dbReference>
<dbReference type="InterPro" id="IPR009006">
    <property type="entry name" value="Ala_racemase/Decarboxylase_C"/>
</dbReference>
<dbReference type="InterPro" id="IPR000183">
    <property type="entry name" value="Orn/DAP/Arg_de-COase"/>
</dbReference>
<dbReference type="CDD" id="cd00622">
    <property type="entry name" value="PLPDE_III_ODC"/>
    <property type="match status" value="1"/>
</dbReference>
<evidence type="ECO:0000256" key="5">
    <source>
        <dbReference type="ARBA" id="ARBA00034115"/>
    </source>
</evidence>
<proteinExistence type="inferred from homology"/>
<dbReference type="InterPro" id="IPR002433">
    <property type="entry name" value="Orn_de-COase"/>
</dbReference>